<dbReference type="InterPro" id="IPR009053">
    <property type="entry name" value="Prefoldin"/>
</dbReference>
<evidence type="ECO:0000256" key="5">
    <source>
        <dbReference type="SAM" id="Coils"/>
    </source>
</evidence>
<dbReference type="VEuPathDB" id="FungiDB:AMAG_11702"/>
<comment type="similarity">
    <text evidence="1 4">Belongs to the prefoldin subunit beta family.</text>
</comment>
<dbReference type="CDD" id="cd23165">
    <property type="entry name" value="Prefoldin_4"/>
    <property type="match status" value="1"/>
</dbReference>
<dbReference type="AlphaFoldDB" id="A0A0L0SW63"/>
<keyword evidence="5" id="KW-0175">Coiled coil</keyword>
<reference evidence="7" key="2">
    <citation type="submission" date="2009-11" db="EMBL/GenBank/DDBJ databases">
        <title>The Genome Sequence of Allomyces macrogynus strain ATCC 38327.</title>
        <authorList>
            <consortium name="The Broad Institute Genome Sequencing Platform"/>
            <person name="Russ C."/>
            <person name="Cuomo C."/>
            <person name="Shea T."/>
            <person name="Young S.K."/>
            <person name="Zeng Q."/>
            <person name="Koehrsen M."/>
            <person name="Haas B."/>
            <person name="Borodovsky M."/>
            <person name="Guigo R."/>
            <person name="Alvarado L."/>
            <person name="Berlin A."/>
            <person name="Borenstein D."/>
            <person name="Chen Z."/>
            <person name="Engels R."/>
            <person name="Freedman E."/>
            <person name="Gellesch M."/>
            <person name="Goldberg J."/>
            <person name="Griggs A."/>
            <person name="Gujja S."/>
            <person name="Heiman D."/>
            <person name="Hepburn T."/>
            <person name="Howarth C."/>
            <person name="Jen D."/>
            <person name="Larson L."/>
            <person name="Lewis B."/>
            <person name="Mehta T."/>
            <person name="Park D."/>
            <person name="Pearson M."/>
            <person name="Roberts A."/>
            <person name="Saif S."/>
            <person name="Shenoy N."/>
            <person name="Sisk P."/>
            <person name="Stolte C."/>
            <person name="Sykes S."/>
            <person name="Walk T."/>
            <person name="White J."/>
            <person name="Yandava C."/>
            <person name="Burger G."/>
            <person name="Gray M.W."/>
            <person name="Holland P.W.H."/>
            <person name="King N."/>
            <person name="Lang F.B.F."/>
            <person name="Roger A.J."/>
            <person name="Ruiz-Trillo I."/>
            <person name="Lander E."/>
            <person name="Nusbaum C."/>
        </authorList>
    </citation>
    <scope>NUCLEOTIDE SEQUENCE [LARGE SCALE GENOMIC DNA]</scope>
    <source>
        <strain evidence="7">ATCC 38327</strain>
    </source>
</reference>
<gene>
    <name evidence="6" type="ORF">AMAG_11702</name>
</gene>
<evidence type="ECO:0000256" key="3">
    <source>
        <dbReference type="ARBA" id="ARBA00024667"/>
    </source>
</evidence>
<dbReference type="InterPro" id="IPR002777">
    <property type="entry name" value="PFD_beta-like"/>
</dbReference>
<dbReference type="OrthoDB" id="10250441at2759"/>
<dbReference type="eggNOG" id="KOG1760">
    <property type="taxonomic scope" value="Eukaryota"/>
</dbReference>
<evidence type="ECO:0000313" key="7">
    <source>
        <dbReference type="Proteomes" id="UP000054350"/>
    </source>
</evidence>
<protein>
    <recommendedName>
        <fullName evidence="4">Prefoldin subunit 4</fullName>
    </recommendedName>
</protein>
<dbReference type="FunFam" id="1.10.287.370:FF:000005">
    <property type="entry name" value="Prefoldin subunit 4"/>
    <property type="match status" value="1"/>
</dbReference>
<dbReference type="PANTHER" id="PTHR21100">
    <property type="entry name" value="PREFOLDIN SUBUNIT 4"/>
    <property type="match status" value="1"/>
</dbReference>
<dbReference type="Gene3D" id="1.10.287.370">
    <property type="match status" value="1"/>
</dbReference>
<dbReference type="STRING" id="578462.A0A0L0SW63"/>
<keyword evidence="2 4" id="KW-0143">Chaperone</keyword>
<dbReference type="Proteomes" id="UP000054350">
    <property type="component" value="Unassembled WGS sequence"/>
</dbReference>
<dbReference type="GO" id="GO:0005737">
    <property type="term" value="C:cytoplasm"/>
    <property type="evidence" value="ECO:0007669"/>
    <property type="project" value="UniProtKB-ARBA"/>
</dbReference>
<comment type="subunit">
    <text evidence="4">Heterohexamer of two PFD-alpha type and four PFD-beta type subunits.</text>
</comment>
<comment type="function">
    <text evidence="3 4">Binds specifically to cytosolic chaperonin (c-CPN) and transfers target proteins to it. Binds to nascent polypeptide chain and promotes folding in an environment in which there are many competing pathways for nonnative proteins.</text>
</comment>
<name>A0A0L0SW63_ALLM3</name>
<dbReference type="GO" id="GO:0051082">
    <property type="term" value="F:unfolded protein binding"/>
    <property type="evidence" value="ECO:0007669"/>
    <property type="project" value="InterPro"/>
</dbReference>
<keyword evidence="7" id="KW-1185">Reference proteome</keyword>
<dbReference type="Pfam" id="PF01920">
    <property type="entry name" value="Prefoldin_2"/>
    <property type="match status" value="1"/>
</dbReference>
<evidence type="ECO:0000313" key="6">
    <source>
        <dbReference type="EMBL" id="KNE66574.1"/>
    </source>
</evidence>
<proteinExistence type="inferred from homology"/>
<evidence type="ECO:0000256" key="4">
    <source>
        <dbReference type="PIRNR" id="PIRNR016477"/>
    </source>
</evidence>
<dbReference type="OMA" id="KFGRAIN"/>
<evidence type="ECO:0000256" key="1">
    <source>
        <dbReference type="ARBA" id="ARBA00008045"/>
    </source>
</evidence>
<accession>A0A0L0SW63</accession>
<reference evidence="6 7" key="1">
    <citation type="submission" date="2009-11" db="EMBL/GenBank/DDBJ databases">
        <title>Annotation of Allomyces macrogynus ATCC 38327.</title>
        <authorList>
            <consortium name="The Broad Institute Genome Sequencing Platform"/>
            <person name="Russ C."/>
            <person name="Cuomo C."/>
            <person name="Burger G."/>
            <person name="Gray M.W."/>
            <person name="Holland P.W.H."/>
            <person name="King N."/>
            <person name="Lang F.B.F."/>
            <person name="Roger A.J."/>
            <person name="Ruiz-Trillo I."/>
            <person name="Young S.K."/>
            <person name="Zeng Q."/>
            <person name="Gargeya S."/>
            <person name="Fitzgerald M."/>
            <person name="Haas B."/>
            <person name="Abouelleil A."/>
            <person name="Alvarado L."/>
            <person name="Arachchi H.M."/>
            <person name="Berlin A."/>
            <person name="Chapman S.B."/>
            <person name="Gearin G."/>
            <person name="Goldberg J."/>
            <person name="Griggs A."/>
            <person name="Gujja S."/>
            <person name="Hansen M."/>
            <person name="Heiman D."/>
            <person name="Howarth C."/>
            <person name="Larimer J."/>
            <person name="Lui A."/>
            <person name="MacDonald P.J.P."/>
            <person name="McCowen C."/>
            <person name="Montmayeur A."/>
            <person name="Murphy C."/>
            <person name="Neiman D."/>
            <person name="Pearson M."/>
            <person name="Priest M."/>
            <person name="Roberts A."/>
            <person name="Saif S."/>
            <person name="Shea T."/>
            <person name="Sisk P."/>
            <person name="Stolte C."/>
            <person name="Sykes S."/>
            <person name="Wortman J."/>
            <person name="Nusbaum C."/>
            <person name="Birren B."/>
        </authorList>
    </citation>
    <scope>NUCLEOTIDE SEQUENCE [LARGE SCALE GENOMIC DNA]</scope>
    <source>
        <strain evidence="6 7">ATCC 38327</strain>
    </source>
</reference>
<dbReference type="GO" id="GO:0006457">
    <property type="term" value="P:protein folding"/>
    <property type="evidence" value="ECO:0007669"/>
    <property type="project" value="UniProtKB-UniRule"/>
</dbReference>
<dbReference type="EMBL" id="GG745350">
    <property type="protein sequence ID" value="KNE66574.1"/>
    <property type="molecule type" value="Genomic_DNA"/>
</dbReference>
<dbReference type="PANTHER" id="PTHR21100:SF9">
    <property type="entry name" value="PREFOLDIN SUBUNIT 4"/>
    <property type="match status" value="1"/>
</dbReference>
<feature type="coiled-coil region" evidence="5">
    <location>
        <begin position="85"/>
        <end position="119"/>
    </location>
</feature>
<evidence type="ECO:0000256" key="2">
    <source>
        <dbReference type="ARBA" id="ARBA00023186"/>
    </source>
</evidence>
<sequence length="134" mass="15600">MSSLRMMKDGDEADTNVSWEDQQNINKFSKLNSRLYALEEEYGEKKKRLELLEDVTSELELCDEDELVKYQVGDAFVNAPYSQVQEWLERDSNEATADVEKLKDEMDGVMAKMDELKAILYKRFGNSINLERSE</sequence>
<organism evidence="6 7">
    <name type="scientific">Allomyces macrogynus (strain ATCC 38327)</name>
    <name type="common">Allomyces javanicus var. macrogynus</name>
    <dbReference type="NCBI Taxonomy" id="578462"/>
    <lineage>
        <taxon>Eukaryota</taxon>
        <taxon>Fungi</taxon>
        <taxon>Fungi incertae sedis</taxon>
        <taxon>Blastocladiomycota</taxon>
        <taxon>Blastocladiomycetes</taxon>
        <taxon>Blastocladiales</taxon>
        <taxon>Blastocladiaceae</taxon>
        <taxon>Allomyces</taxon>
    </lineage>
</organism>
<dbReference type="GO" id="GO:0016272">
    <property type="term" value="C:prefoldin complex"/>
    <property type="evidence" value="ECO:0007669"/>
    <property type="project" value="UniProtKB-UniRule"/>
</dbReference>
<dbReference type="SUPFAM" id="SSF46579">
    <property type="entry name" value="Prefoldin"/>
    <property type="match status" value="1"/>
</dbReference>
<dbReference type="PIRSF" id="PIRSF016477">
    <property type="entry name" value="Prefoldin_subunit_4"/>
    <property type="match status" value="1"/>
</dbReference>
<dbReference type="InterPro" id="IPR016661">
    <property type="entry name" value="PFDN4"/>
</dbReference>